<name>A0A9W6MP95_9PROT</name>
<reference evidence="1" key="2">
    <citation type="submission" date="2023-01" db="EMBL/GenBank/DDBJ databases">
        <authorList>
            <person name="Sun Q."/>
            <person name="Evtushenko L."/>
        </authorList>
    </citation>
    <scope>NUCLEOTIDE SEQUENCE</scope>
    <source>
        <strain evidence="1">VKM B-1513</strain>
    </source>
</reference>
<evidence type="ECO:0008006" key="3">
    <source>
        <dbReference type="Google" id="ProtNLM"/>
    </source>
</evidence>
<gene>
    <name evidence="1" type="ORF">GCM10017621_22170</name>
</gene>
<organism evidence="1 2">
    <name type="scientific">Maricaulis virginensis</name>
    <dbReference type="NCBI Taxonomy" id="144022"/>
    <lineage>
        <taxon>Bacteria</taxon>
        <taxon>Pseudomonadati</taxon>
        <taxon>Pseudomonadota</taxon>
        <taxon>Alphaproteobacteria</taxon>
        <taxon>Maricaulales</taxon>
        <taxon>Maricaulaceae</taxon>
        <taxon>Maricaulis</taxon>
    </lineage>
</organism>
<comment type="caution">
    <text evidence="1">The sequence shown here is derived from an EMBL/GenBank/DDBJ whole genome shotgun (WGS) entry which is preliminary data.</text>
</comment>
<dbReference type="Proteomes" id="UP001143486">
    <property type="component" value="Unassembled WGS sequence"/>
</dbReference>
<dbReference type="EMBL" id="BSFE01000006">
    <property type="protein sequence ID" value="GLK52709.1"/>
    <property type="molecule type" value="Genomic_DNA"/>
</dbReference>
<protein>
    <recommendedName>
        <fullName evidence="3">GGDEF domain-containing protein, diguanylate cyclase (C-di-GMP synthetase) or its enzymatically inactive variants</fullName>
    </recommendedName>
</protein>
<proteinExistence type="predicted"/>
<dbReference type="AlphaFoldDB" id="A0A9W6MP95"/>
<evidence type="ECO:0000313" key="1">
    <source>
        <dbReference type="EMBL" id="GLK52709.1"/>
    </source>
</evidence>
<sequence length="433" mass="46933">MSPELKNKLKTVLAGRGSVDMGQFRFLNLDRVREEAGEDWPRLRDKIYEVAAHFIEKRIDAADVVIRCRGGFMIVFAILDPDAAEARVTGIAAELERFFLGDRRLEMIELVADARSVTTAELLEIVAQAQDESRAAAGPAPEDKTGAARETAPRWQAVEAGTKKSAGAAVRPAPPAAGRLPWDSIVFRPVWDARRGALIHNVCIARRVVNGFAVHGRDTLMGRDEPELHHMLDRAVARAAQRGFQKARTAGGPCAVVIPVHHATLVSVSRRLDYIGVLQSVPAPMRRFFRLRIEGVPAGAPIGRTQEIFRSLKPLAAELMVKLPFGDIDLQRFEGCGVGVFDADTPSRINEGGPDDAQVAALTDWTASARAMKAETALAEVGNTGFLQVAIAAGVRYFSGAAIAPDAELPRPPMTLPLARIVENAGDQDRRPA</sequence>
<dbReference type="RefSeq" id="WP_271187074.1">
    <property type="nucleotide sequence ID" value="NZ_BSFE01000006.1"/>
</dbReference>
<keyword evidence="2" id="KW-1185">Reference proteome</keyword>
<accession>A0A9W6MP95</accession>
<reference evidence="1" key="1">
    <citation type="journal article" date="2014" name="Int. J. Syst. Evol. Microbiol.">
        <title>Complete genome sequence of Corynebacterium casei LMG S-19264T (=DSM 44701T), isolated from a smear-ripened cheese.</title>
        <authorList>
            <consortium name="US DOE Joint Genome Institute (JGI-PGF)"/>
            <person name="Walter F."/>
            <person name="Albersmeier A."/>
            <person name="Kalinowski J."/>
            <person name="Ruckert C."/>
        </authorList>
    </citation>
    <scope>NUCLEOTIDE SEQUENCE</scope>
    <source>
        <strain evidence="1">VKM B-1513</strain>
    </source>
</reference>
<evidence type="ECO:0000313" key="2">
    <source>
        <dbReference type="Proteomes" id="UP001143486"/>
    </source>
</evidence>